<comment type="caution">
    <text evidence="2">The sequence shown here is derived from an EMBL/GenBank/DDBJ whole genome shotgun (WGS) entry which is preliminary data.</text>
</comment>
<protein>
    <submittedName>
        <fullName evidence="2">NYN domain protein</fullName>
    </submittedName>
</protein>
<dbReference type="AlphaFoldDB" id="A0A5C5VWV1"/>
<evidence type="ECO:0000313" key="2">
    <source>
        <dbReference type="EMBL" id="TWT42597.1"/>
    </source>
</evidence>
<dbReference type="Proteomes" id="UP000317243">
    <property type="component" value="Unassembled WGS sequence"/>
</dbReference>
<dbReference type="RefSeq" id="WP_146512037.1">
    <property type="nucleotide sequence ID" value="NZ_SIHI01000040.1"/>
</dbReference>
<feature type="domain" description="PIN-like" evidence="1">
    <location>
        <begin position="18"/>
        <end position="116"/>
    </location>
</feature>
<evidence type="ECO:0000313" key="3">
    <source>
        <dbReference type="Proteomes" id="UP000317243"/>
    </source>
</evidence>
<dbReference type="EMBL" id="SIHI01000040">
    <property type="protein sequence ID" value="TWT42597.1"/>
    <property type="molecule type" value="Genomic_DNA"/>
</dbReference>
<reference evidence="2 3" key="1">
    <citation type="submission" date="2019-02" db="EMBL/GenBank/DDBJ databases">
        <title>Deep-cultivation of Planctomycetes and their phenomic and genomic characterization uncovers novel biology.</title>
        <authorList>
            <person name="Wiegand S."/>
            <person name="Jogler M."/>
            <person name="Boedeker C."/>
            <person name="Pinto D."/>
            <person name="Vollmers J."/>
            <person name="Rivas-Marin E."/>
            <person name="Kohn T."/>
            <person name="Peeters S.H."/>
            <person name="Heuer A."/>
            <person name="Rast P."/>
            <person name="Oberbeckmann S."/>
            <person name="Bunk B."/>
            <person name="Jeske O."/>
            <person name="Meyerdierks A."/>
            <person name="Storesund J.E."/>
            <person name="Kallscheuer N."/>
            <person name="Luecker S."/>
            <person name="Lage O.M."/>
            <person name="Pohl T."/>
            <person name="Merkel B.J."/>
            <person name="Hornburger P."/>
            <person name="Mueller R.-W."/>
            <person name="Bruemmer F."/>
            <person name="Labrenz M."/>
            <person name="Spormann A.M."/>
            <person name="Op Den Camp H."/>
            <person name="Overmann J."/>
            <person name="Amann R."/>
            <person name="Jetten M.S.M."/>
            <person name="Mascher T."/>
            <person name="Medema M.H."/>
            <person name="Devos D.P."/>
            <person name="Kaster A.-K."/>
            <person name="Ovreas L."/>
            <person name="Rohde M."/>
            <person name="Galperin M.Y."/>
            <person name="Jogler C."/>
        </authorList>
    </citation>
    <scope>NUCLEOTIDE SEQUENCE [LARGE SCALE GENOMIC DNA]</scope>
    <source>
        <strain evidence="2 3">KOR42</strain>
    </source>
</reference>
<dbReference type="OrthoDB" id="9791898at2"/>
<proteinExistence type="predicted"/>
<evidence type="ECO:0000259" key="1">
    <source>
        <dbReference type="Pfam" id="PF18475"/>
    </source>
</evidence>
<accession>A0A5C5VWV1</accession>
<sequence length="207" mass="23372">MSEEKCEANSTETLHYVLIDFENTQPNSLEILRKGNFRVIVFVGATQKKISIEFVQAMQEFGDDGKYITISGAGTNALDFHIAYYIGELASKHPQAYFHIISHDTGFDPLVEHLQSRNIRVARRQELSAVRSLKLSVGLTNKEKIDAIVKNLKGRKQGRPRRVRTLANTINSLFAEDLSGPQLDSLIAELRRQKVIKEVDGKISYNL</sequence>
<dbReference type="Pfam" id="PF18475">
    <property type="entry name" value="PIN7"/>
    <property type="match status" value="1"/>
</dbReference>
<dbReference type="InterPro" id="IPR041494">
    <property type="entry name" value="PIN7"/>
</dbReference>
<name>A0A5C5VWV1_9PLAN</name>
<gene>
    <name evidence="2" type="ORF">KOR42_47060</name>
</gene>
<keyword evidence="3" id="KW-1185">Reference proteome</keyword>
<organism evidence="2 3">
    <name type="scientific">Thalassoglobus neptunius</name>
    <dbReference type="NCBI Taxonomy" id="1938619"/>
    <lineage>
        <taxon>Bacteria</taxon>
        <taxon>Pseudomonadati</taxon>
        <taxon>Planctomycetota</taxon>
        <taxon>Planctomycetia</taxon>
        <taxon>Planctomycetales</taxon>
        <taxon>Planctomycetaceae</taxon>
        <taxon>Thalassoglobus</taxon>
    </lineage>
</organism>